<evidence type="ECO:0000259" key="8">
    <source>
        <dbReference type="PROSITE" id="PS50109"/>
    </source>
</evidence>
<feature type="transmembrane region" description="Helical" evidence="7">
    <location>
        <begin position="297"/>
        <end position="321"/>
    </location>
</feature>
<feature type="region of interest" description="Disordered" evidence="6">
    <location>
        <begin position="155"/>
        <end position="201"/>
    </location>
</feature>
<dbReference type="PANTHER" id="PTHR43047:SF66">
    <property type="entry name" value="HISKA"/>
    <property type="match status" value="1"/>
</dbReference>
<dbReference type="InterPro" id="IPR005330">
    <property type="entry name" value="MHYT_dom"/>
</dbReference>
<dbReference type="SUPFAM" id="SSF55874">
    <property type="entry name" value="ATPase domain of HSP90 chaperone/DNA topoisomerase II/histidine kinase"/>
    <property type="match status" value="1"/>
</dbReference>
<feature type="compositionally biased region" description="Basic and acidic residues" evidence="6">
    <location>
        <begin position="947"/>
        <end position="960"/>
    </location>
</feature>
<evidence type="ECO:0000256" key="2">
    <source>
        <dbReference type="ARBA" id="ARBA00012438"/>
    </source>
</evidence>
<dbReference type="InterPro" id="IPR036097">
    <property type="entry name" value="HisK_dim/P_sf"/>
</dbReference>
<dbReference type="InterPro" id="IPR005467">
    <property type="entry name" value="His_kinase_dom"/>
</dbReference>
<dbReference type="CDD" id="cd00082">
    <property type="entry name" value="HisKA"/>
    <property type="match status" value="1"/>
</dbReference>
<dbReference type="STRING" id="1330018.A0A167RX71"/>
<accession>A0A167RX71</accession>
<keyword evidence="5" id="KW-0418">Kinase</keyword>
<keyword evidence="4" id="KW-0808">Transferase</keyword>
<dbReference type="SUPFAM" id="SSF52172">
    <property type="entry name" value="CheY-like"/>
    <property type="match status" value="1"/>
</dbReference>
<feature type="region of interest" description="Disordered" evidence="6">
    <location>
        <begin position="232"/>
        <end position="255"/>
    </location>
</feature>
<evidence type="ECO:0000313" key="10">
    <source>
        <dbReference type="Proteomes" id="UP000076738"/>
    </source>
</evidence>
<dbReference type="InterPro" id="IPR036890">
    <property type="entry name" value="HATPase_C_sf"/>
</dbReference>
<dbReference type="PRINTS" id="PR00344">
    <property type="entry name" value="BCTRLSENSOR"/>
</dbReference>
<evidence type="ECO:0000256" key="3">
    <source>
        <dbReference type="ARBA" id="ARBA00022553"/>
    </source>
</evidence>
<dbReference type="Proteomes" id="UP000076738">
    <property type="component" value="Unassembled WGS sequence"/>
</dbReference>
<evidence type="ECO:0000313" key="9">
    <source>
        <dbReference type="EMBL" id="KZP01373.1"/>
    </source>
</evidence>
<evidence type="ECO:0000256" key="4">
    <source>
        <dbReference type="ARBA" id="ARBA00022679"/>
    </source>
</evidence>
<dbReference type="SUPFAM" id="SSF47384">
    <property type="entry name" value="Homodimeric domain of signal transducing histidine kinase"/>
    <property type="match status" value="1"/>
</dbReference>
<keyword evidence="10" id="KW-1185">Reference proteome</keyword>
<evidence type="ECO:0000256" key="6">
    <source>
        <dbReference type="SAM" id="MobiDB-lite"/>
    </source>
</evidence>
<reference evidence="9 10" key="1">
    <citation type="journal article" date="2016" name="Mol. Biol. Evol.">
        <title>Comparative Genomics of Early-Diverging Mushroom-Forming Fungi Provides Insights into the Origins of Lignocellulose Decay Capabilities.</title>
        <authorList>
            <person name="Nagy L.G."/>
            <person name="Riley R."/>
            <person name="Tritt A."/>
            <person name="Adam C."/>
            <person name="Daum C."/>
            <person name="Floudas D."/>
            <person name="Sun H."/>
            <person name="Yadav J.S."/>
            <person name="Pangilinan J."/>
            <person name="Larsson K.H."/>
            <person name="Matsuura K."/>
            <person name="Barry K."/>
            <person name="Labutti K."/>
            <person name="Kuo R."/>
            <person name="Ohm R.A."/>
            <person name="Bhattacharya S.S."/>
            <person name="Shirouzu T."/>
            <person name="Yoshinaga Y."/>
            <person name="Martin F.M."/>
            <person name="Grigoriev I.V."/>
            <person name="Hibbett D.S."/>
        </authorList>
    </citation>
    <scope>NUCLEOTIDE SEQUENCE [LARGE SCALE GENOMIC DNA]</scope>
    <source>
        <strain evidence="9 10">TUFC12733</strain>
    </source>
</reference>
<proteinExistence type="predicted"/>
<dbReference type="InterPro" id="IPR004358">
    <property type="entry name" value="Sig_transdc_His_kin-like_C"/>
</dbReference>
<organism evidence="9 10">
    <name type="scientific">Calocera viscosa (strain TUFC12733)</name>
    <dbReference type="NCBI Taxonomy" id="1330018"/>
    <lineage>
        <taxon>Eukaryota</taxon>
        <taxon>Fungi</taxon>
        <taxon>Dikarya</taxon>
        <taxon>Basidiomycota</taxon>
        <taxon>Agaricomycotina</taxon>
        <taxon>Dacrymycetes</taxon>
        <taxon>Dacrymycetales</taxon>
        <taxon>Dacrymycetaceae</taxon>
        <taxon>Calocera</taxon>
    </lineage>
</organism>
<evidence type="ECO:0000256" key="1">
    <source>
        <dbReference type="ARBA" id="ARBA00000085"/>
    </source>
</evidence>
<keyword evidence="7" id="KW-1133">Transmembrane helix</keyword>
<keyword evidence="3" id="KW-0597">Phosphoprotein</keyword>
<evidence type="ECO:0000256" key="7">
    <source>
        <dbReference type="SAM" id="Phobius"/>
    </source>
</evidence>
<feature type="transmembrane region" description="Helical" evidence="7">
    <location>
        <begin position="337"/>
        <end position="357"/>
    </location>
</feature>
<dbReference type="EC" id="2.7.13.3" evidence="2"/>
<dbReference type="InterPro" id="IPR003661">
    <property type="entry name" value="HisK_dim/P_dom"/>
</dbReference>
<keyword evidence="7" id="KW-0812">Transmembrane</keyword>
<feature type="compositionally biased region" description="Low complexity" evidence="6">
    <location>
        <begin position="232"/>
        <end position="243"/>
    </location>
</feature>
<dbReference type="SMART" id="SM00388">
    <property type="entry name" value="HisKA"/>
    <property type="match status" value="1"/>
</dbReference>
<dbReference type="PANTHER" id="PTHR43047">
    <property type="entry name" value="TWO-COMPONENT HISTIDINE PROTEIN KINASE"/>
    <property type="match status" value="1"/>
</dbReference>
<dbReference type="AlphaFoldDB" id="A0A167RX71"/>
<dbReference type="Gene3D" id="3.40.50.2300">
    <property type="match status" value="1"/>
</dbReference>
<dbReference type="CDD" id="cd16922">
    <property type="entry name" value="HATPase_EvgS-ArcB-TorS-like"/>
    <property type="match status" value="1"/>
</dbReference>
<feature type="transmembrane region" description="Helical" evidence="7">
    <location>
        <begin position="103"/>
        <end position="122"/>
    </location>
</feature>
<dbReference type="Gene3D" id="1.10.287.130">
    <property type="match status" value="1"/>
</dbReference>
<dbReference type="GO" id="GO:0009927">
    <property type="term" value="F:histidine phosphotransfer kinase activity"/>
    <property type="evidence" value="ECO:0007669"/>
    <property type="project" value="TreeGrafter"/>
</dbReference>
<dbReference type="InterPro" id="IPR011006">
    <property type="entry name" value="CheY-like_superfamily"/>
</dbReference>
<dbReference type="Pfam" id="PF02518">
    <property type="entry name" value="HATPase_c"/>
    <property type="match status" value="1"/>
</dbReference>
<dbReference type="InterPro" id="IPR003594">
    <property type="entry name" value="HATPase_dom"/>
</dbReference>
<dbReference type="GO" id="GO:0005886">
    <property type="term" value="C:plasma membrane"/>
    <property type="evidence" value="ECO:0007669"/>
    <property type="project" value="TreeGrafter"/>
</dbReference>
<name>A0A167RX71_CALVF</name>
<feature type="compositionally biased region" description="Basic and acidic residues" evidence="6">
    <location>
        <begin position="919"/>
        <end position="934"/>
    </location>
</feature>
<dbReference type="GO" id="GO:0000155">
    <property type="term" value="F:phosphorelay sensor kinase activity"/>
    <property type="evidence" value="ECO:0007669"/>
    <property type="project" value="InterPro"/>
</dbReference>
<dbReference type="EMBL" id="KV417267">
    <property type="protein sequence ID" value="KZP01373.1"/>
    <property type="molecule type" value="Genomic_DNA"/>
</dbReference>
<feature type="domain" description="Histidine kinase" evidence="8">
    <location>
        <begin position="471"/>
        <end position="727"/>
    </location>
</feature>
<feature type="transmembrane region" description="Helical" evidence="7">
    <location>
        <begin position="63"/>
        <end position="91"/>
    </location>
</feature>
<keyword evidence="7" id="KW-0472">Membrane</keyword>
<feature type="transmembrane region" description="Helical" evidence="7">
    <location>
        <begin position="27"/>
        <end position="51"/>
    </location>
</feature>
<feature type="region of interest" description="Disordered" evidence="6">
    <location>
        <begin position="868"/>
        <end position="992"/>
    </location>
</feature>
<feature type="transmembrane region" description="Helical" evidence="7">
    <location>
        <begin position="369"/>
        <end position="388"/>
    </location>
</feature>
<feature type="transmembrane region" description="Helical" evidence="7">
    <location>
        <begin position="408"/>
        <end position="431"/>
    </location>
</feature>
<dbReference type="Pfam" id="PF03707">
    <property type="entry name" value="MHYT"/>
    <property type="match status" value="2"/>
</dbReference>
<protein>
    <recommendedName>
        <fullName evidence="2">histidine kinase</fullName>
        <ecNumber evidence="2">2.7.13.3</ecNumber>
    </recommendedName>
</protein>
<dbReference type="SMART" id="SM00387">
    <property type="entry name" value="HATPase_c"/>
    <property type="match status" value="1"/>
</dbReference>
<comment type="catalytic activity">
    <reaction evidence="1">
        <text>ATP + protein L-histidine = ADP + protein N-phospho-L-histidine.</text>
        <dbReference type="EC" id="2.7.13.3"/>
    </reaction>
</comment>
<evidence type="ECO:0000256" key="5">
    <source>
        <dbReference type="ARBA" id="ARBA00022777"/>
    </source>
</evidence>
<dbReference type="PROSITE" id="PS50109">
    <property type="entry name" value="HIS_KIN"/>
    <property type="match status" value="1"/>
</dbReference>
<sequence>MPPAPLLPDSASALSPPLPVYLLERQWSLPLVLGSYAISILGAYTTTQLMCQVPTTTNIWRKLGWIAVASVSFGGTGIWAMHFVSMLAVSIGIPVRYDTCMTLASAAIAIIATFITFAYEILVSELDWPRLLGALSTHLQLPHWPYTAPHARNSDDGLPLLSEDAQSGEEQERRAPIPPGGALRRRPSGYDPGSPLTSVADIYPESPQNAAATAPRAQLSFSHVVSGELSDISTPSASNSSASLHERSSSDGTLSANSDLAGRSAYLPELSAQQARREHIASLWGGQTALGRVVWGLWLSLTGTVVIKGCLMGLTVCAMHYSGMWSMRMDGWIEWDMRLVACSFLVAWAICIIAIVYMPMEPNFGEQTAFSILASAGVSAMHYVGMASGTFYTRLPPPHLANSVPPDLPLMILIVGTVTCLLSYAMLAHLVTQSRDRLADMIMTKRTLWKVIAEREAFERANRLKSEFISVASHEIRTPLHAISGYTDLLLHTSLTEEQTTYLEAIRMGCHSIQLITNNVLDFSKLEKGSKESNARPVEVNIRTLALRVVHSCAMPHRMSENELRKLAVQGEVKSEPGVPLAITLPGEKNVELLLLVDENVPAVCWVDEVYVTRVVMNLISNALKFTEEGYVLVHFRLEPPKTNDTIPTLAISVKDSGIGIAPELTQAIFEPFRQADTSLTRSHTGAGLGLAISKQLSERMGGSIDLITKQGPGSGSEFIVRLPGLTTKGEPITVPPPKSPPASTITLAVAVRSKKTFELIRGYFGVRGFVVRPIELQHPARGNQPALAKPDRLWIDIECLASAPWLYQHVISLQSKVTAVACFIVCDEVGTDLGLRTMSTLKDSGRIVLAQRPLLLHELEQKLKLGIPKSEEKMSPDAMENHNTPIEEKPTPSSASHELDTRLSPPLLHPEPFFASTHRAESPHRNSESRDQVLKALDPLQSVIREPSEARARKVRFQEAADASPTTSPTLPSPSKPRHVPKPGEAAAESGKAKPCILLVEDNLVNQKLGMRMLQKLNYRTELAANGRVALILSLPIGTSMPWC</sequence>
<dbReference type="Gene3D" id="3.30.565.10">
    <property type="entry name" value="Histidine kinase-like ATPase, C-terminal domain"/>
    <property type="match status" value="1"/>
</dbReference>
<gene>
    <name evidence="9" type="ORF">CALVIDRAFT_133551</name>
</gene>
<dbReference type="OrthoDB" id="60033at2759"/>
<dbReference type="Pfam" id="PF00512">
    <property type="entry name" value="HisKA"/>
    <property type="match status" value="1"/>
</dbReference>